<dbReference type="EMBL" id="BLXT01002860">
    <property type="protein sequence ID" value="GFN98453.1"/>
    <property type="molecule type" value="Genomic_DNA"/>
</dbReference>
<keyword evidence="7" id="KW-0238">DNA-binding</keyword>
<dbReference type="Proteomes" id="UP000735302">
    <property type="component" value="Unassembled WGS sequence"/>
</dbReference>
<comment type="similarity">
    <text evidence="3">Belongs to the PARI family.</text>
</comment>
<dbReference type="Gene3D" id="3.30.420.10">
    <property type="entry name" value="Ribonuclease H-like superfamily/Ribonuclease H"/>
    <property type="match status" value="1"/>
</dbReference>
<dbReference type="GO" id="GO:0005737">
    <property type="term" value="C:cytoplasm"/>
    <property type="evidence" value="ECO:0007669"/>
    <property type="project" value="UniProtKB-SubCell"/>
</dbReference>
<dbReference type="GO" id="GO:0003677">
    <property type="term" value="F:DNA binding"/>
    <property type="evidence" value="ECO:0007669"/>
    <property type="project" value="UniProtKB-KW"/>
</dbReference>
<evidence type="ECO:0000313" key="13">
    <source>
        <dbReference type="Proteomes" id="UP000735302"/>
    </source>
</evidence>
<organism evidence="12 13">
    <name type="scientific">Plakobranchus ocellatus</name>
    <dbReference type="NCBI Taxonomy" id="259542"/>
    <lineage>
        <taxon>Eukaryota</taxon>
        <taxon>Metazoa</taxon>
        <taxon>Spiralia</taxon>
        <taxon>Lophotrochozoa</taxon>
        <taxon>Mollusca</taxon>
        <taxon>Gastropoda</taxon>
        <taxon>Heterobranchia</taxon>
        <taxon>Euthyneura</taxon>
        <taxon>Panpulmonata</taxon>
        <taxon>Sacoglossa</taxon>
        <taxon>Placobranchoidea</taxon>
        <taxon>Plakobranchidae</taxon>
        <taxon>Plakobranchus</taxon>
    </lineage>
</organism>
<evidence type="ECO:0000313" key="12">
    <source>
        <dbReference type="EMBL" id="GFN98453.1"/>
    </source>
</evidence>
<proteinExistence type="inferred from homology"/>
<feature type="non-terminal residue" evidence="12">
    <location>
        <position position="581"/>
    </location>
</feature>
<dbReference type="PANTHER" id="PTHR32121">
    <property type="entry name" value="PCNA-INTERACTING PARTNER"/>
    <property type="match status" value="1"/>
</dbReference>
<dbReference type="GO" id="GO:2000042">
    <property type="term" value="P:negative regulation of double-strand break repair via homologous recombination"/>
    <property type="evidence" value="ECO:0007669"/>
    <property type="project" value="InterPro"/>
</dbReference>
<dbReference type="AlphaFoldDB" id="A0AAV3ZX12"/>
<evidence type="ECO:0000256" key="10">
    <source>
        <dbReference type="ARBA" id="ARBA00031632"/>
    </source>
</evidence>
<evidence type="ECO:0000256" key="2">
    <source>
        <dbReference type="ARBA" id="ARBA00004496"/>
    </source>
</evidence>
<dbReference type="GO" id="GO:0006281">
    <property type="term" value="P:DNA repair"/>
    <property type="evidence" value="ECO:0007669"/>
    <property type="project" value="UniProtKB-KW"/>
</dbReference>
<comment type="caution">
    <text evidence="12">The sequence shown here is derived from an EMBL/GenBank/DDBJ whole genome shotgun (WGS) entry which is preliminary data.</text>
</comment>
<accession>A0AAV3ZX12</accession>
<evidence type="ECO:0000256" key="3">
    <source>
        <dbReference type="ARBA" id="ARBA00009135"/>
    </source>
</evidence>
<reference evidence="12 13" key="1">
    <citation type="journal article" date="2021" name="Elife">
        <title>Chloroplast acquisition without the gene transfer in kleptoplastic sea slugs, Plakobranchus ocellatus.</title>
        <authorList>
            <person name="Maeda T."/>
            <person name="Takahashi S."/>
            <person name="Yoshida T."/>
            <person name="Shimamura S."/>
            <person name="Takaki Y."/>
            <person name="Nagai Y."/>
            <person name="Toyoda A."/>
            <person name="Suzuki Y."/>
            <person name="Arimoto A."/>
            <person name="Ishii H."/>
            <person name="Satoh N."/>
            <person name="Nishiyama T."/>
            <person name="Hasebe M."/>
            <person name="Maruyama T."/>
            <person name="Minagawa J."/>
            <person name="Obokata J."/>
            <person name="Shigenobu S."/>
        </authorList>
    </citation>
    <scope>NUCLEOTIDE SEQUENCE [LARGE SCALE GENOMIC DNA]</scope>
</reference>
<gene>
    <name evidence="12" type="ORF">PoB_002495900</name>
</gene>
<dbReference type="InterPro" id="IPR036397">
    <property type="entry name" value="RNaseH_sf"/>
</dbReference>
<evidence type="ECO:0000256" key="9">
    <source>
        <dbReference type="ARBA" id="ARBA00023242"/>
    </source>
</evidence>
<keyword evidence="6" id="KW-0227">DNA damage</keyword>
<sequence>MSKRITPFASRYCSTLDCLKEAIRRKRPGLLRRGVVLQHDNATPHSANLTQQWLQRYGWEILPHPAHSPDLAPASPESWLCNLAMFKGKQTGVFLTAFIIKQCRRFSLLHNERTSILSQPDEIQLIQYCLACHRQSKSKNKDDFNASQDETLDLMEKIQAFQICQVKALLQNYISSTHQSSESEGRQKDPGNADLAEQFYTVSRAEDSCVDKSNFKKDTNNFSNSDTELNNVLPVFTSHKETNNHLSVLDCYIRFLQELSNHSSDLHLFLKSYNGVEVCGSDEDPLLKHIQPELFEILRDLNSNFTMDTQNAVQVEEVLDTCAVHEHPKTPSRVKSLENEMGSPLLGSTPKMTTPSHRKDVQKALVQDVFRSYLHLLVNSCSQLALARVFNIPDRGLDHMAFTHVRREALSAGLSMYQFLASFITRIRLGGQGYAPSSNVPLMAYIKGLSSLVDLTQKLQTVVEEVIDLHLACRRVVNIIKNNLIQCKSGKFPRSLVEPCAAEIQSLLGAVIDVESVKGDSPPKNVSAGGSLLGRRCLRVLQTFLDQTALHKLTDTDHRMLEDLSFSSQTPTRIPCLLSLF</sequence>
<keyword evidence="8" id="KW-0234">DNA repair</keyword>
<evidence type="ECO:0000256" key="6">
    <source>
        <dbReference type="ARBA" id="ARBA00022763"/>
    </source>
</evidence>
<dbReference type="GO" id="GO:0000785">
    <property type="term" value="C:chromatin"/>
    <property type="evidence" value="ECO:0007669"/>
    <property type="project" value="TreeGrafter"/>
</dbReference>
<keyword evidence="13" id="KW-1185">Reference proteome</keyword>
<keyword evidence="9" id="KW-0539">Nucleus</keyword>
<evidence type="ECO:0000256" key="5">
    <source>
        <dbReference type="ARBA" id="ARBA00022490"/>
    </source>
</evidence>
<protein>
    <recommendedName>
        <fullName evidence="4">PCNA-interacting partner</fullName>
    </recommendedName>
    <alternativeName>
        <fullName evidence="10">PARP-1 binding protein</fullName>
    </alternativeName>
    <alternativeName>
        <fullName evidence="11">PARP1-binding protein</fullName>
    </alternativeName>
</protein>
<evidence type="ECO:0000256" key="7">
    <source>
        <dbReference type="ARBA" id="ARBA00023125"/>
    </source>
</evidence>
<evidence type="ECO:0000256" key="4">
    <source>
        <dbReference type="ARBA" id="ARBA00014320"/>
    </source>
</evidence>
<dbReference type="PANTHER" id="PTHR32121:SF0">
    <property type="entry name" value="PCNA-INTERACTING PARTNER"/>
    <property type="match status" value="1"/>
</dbReference>
<dbReference type="InterPro" id="IPR038932">
    <property type="entry name" value="PARPBP"/>
</dbReference>
<comment type="subcellular location">
    <subcellularLocation>
        <location evidence="2">Cytoplasm</location>
    </subcellularLocation>
    <subcellularLocation>
        <location evidence="1">Nucleus</location>
    </subcellularLocation>
</comment>
<keyword evidence="5" id="KW-0963">Cytoplasm</keyword>
<evidence type="ECO:0000256" key="1">
    <source>
        <dbReference type="ARBA" id="ARBA00004123"/>
    </source>
</evidence>
<dbReference type="Gene3D" id="1.10.486.10">
    <property type="entry name" value="PCRA, domain 4"/>
    <property type="match status" value="1"/>
</dbReference>
<name>A0AAV3ZX12_9GAST</name>
<evidence type="ECO:0000256" key="8">
    <source>
        <dbReference type="ARBA" id="ARBA00023204"/>
    </source>
</evidence>
<dbReference type="GO" id="GO:0005634">
    <property type="term" value="C:nucleus"/>
    <property type="evidence" value="ECO:0007669"/>
    <property type="project" value="UniProtKB-SubCell"/>
</dbReference>
<evidence type="ECO:0000256" key="11">
    <source>
        <dbReference type="ARBA" id="ARBA00032731"/>
    </source>
</evidence>